<dbReference type="AlphaFoldDB" id="A0A1H2W981"/>
<keyword evidence="1" id="KW-0175">Coiled coil</keyword>
<evidence type="ECO:0000256" key="2">
    <source>
        <dbReference type="SAM" id="MobiDB-lite"/>
    </source>
</evidence>
<evidence type="ECO:0000313" key="3">
    <source>
        <dbReference type="EMBL" id="SDW77223.1"/>
    </source>
</evidence>
<feature type="region of interest" description="Disordered" evidence="2">
    <location>
        <begin position="103"/>
        <end position="125"/>
    </location>
</feature>
<evidence type="ECO:0000256" key="1">
    <source>
        <dbReference type="SAM" id="Coils"/>
    </source>
</evidence>
<dbReference type="InterPro" id="IPR023614">
    <property type="entry name" value="Porin_dom_sf"/>
</dbReference>
<feature type="compositionally biased region" description="Pro residues" evidence="2">
    <location>
        <begin position="111"/>
        <end position="120"/>
    </location>
</feature>
<reference evidence="4" key="1">
    <citation type="submission" date="2016-10" db="EMBL/GenBank/DDBJ databases">
        <authorList>
            <person name="Varghese N."/>
            <person name="Submissions S."/>
        </authorList>
    </citation>
    <scope>NUCLEOTIDE SEQUENCE [LARGE SCALE GENOMIC DNA]</scope>
    <source>
        <strain evidence="4">DSM 217</strain>
    </source>
</reference>
<dbReference type="STRING" id="1058.SAMN05421783_108102"/>
<organism evidence="3 4">
    <name type="scientific">Thiocapsa roseopersicina</name>
    <dbReference type="NCBI Taxonomy" id="1058"/>
    <lineage>
        <taxon>Bacteria</taxon>
        <taxon>Pseudomonadati</taxon>
        <taxon>Pseudomonadota</taxon>
        <taxon>Gammaproteobacteria</taxon>
        <taxon>Chromatiales</taxon>
        <taxon>Chromatiaceae</taxon>
        <taxon>Thiocapsa</taxon>
    </lineage>
</organism>
<protein>
    <submittedName>
        <fullName evidence="3">Uncharacterized protein</fullName>
    </submittedName>
</protein>
<keyword evidence="4" id="KW-1185">Reference proteome</keyword>
<sequence length="547" mass="60110">MKCYNINSGGTLTDGLAIRHRLTRGSELQIAIALALLTPMTAFPATDNEIAELRAMVDQMKSQYERRIQDLESRLAKAERDATKAATRSDADEVPLEQADRIASTESQPMTAPPVMPPASPESGKTGLGALSSGNAFNPQISVFLDGNYYHDGIDGEGATLVGLAYQPSRGADQVHDHEEDGDHAHGLTENGFNFREAEIAFSATVDPYFDGSLFLAIDGDGTVELEEGYFQTRSLPAGLRVKGGKFLSDFGYINRQHPHQWDFVDQNLPYLNLLGPHGLQDTGLQLTWLPKLPFYTLLGVEGLQGNQEIFGATLGDDDRAALELGDTDDGPRLWTAFAKVAPDIGINHALQLGLSYANNNQHQEVQEHTHAHGDDDAQDDDYEIEIHRSGLAGDARLWGVDLVYKYDGGGAHGHKSFKFQSEYLRSIKDMTITSSVHPEIIGSRRTFTTDGLYAQAIYGFAPKWTAGLRYDVLGMTNEISDGGKDAGFGSSDRWTFDVTWNLSEFSRLRAQYAHNDILVAPGERERFDAFYLQFLVSMGSHGAHAF</sequence>
<feature type="coiled-coil region" evidence="1">
    <location>
        <begin position="54"/>
        <end position="88"/>
    </location>
</feature>
<dbReference type="EMBL" id="FNNZ01000008">
    <property type="protein sequence ID" value="SDW77223.1"/>
    <property type="molecule type" value="Genomic_DNA"/>
</dbReference>
<proteinExistence type="predicted"/>
<accession>A0A1H2W981</accession>
<dbReference type="Proteomes" id="UP000198816">
    <property type="component" value="Unassembled WGS sequence"/>
</dbReference>
<evidence type="ECO:0000313" key="4">
    <source>
        <dbReference type="Proteomes" id="UP000198816"/>
    </source>
</evidence>
<name>A0A1H2W981_THIRO</name>
<dbReference type="Gene3D" id="2.40.160.10">
    <property type="entry name" value="Porin"/>
    <property type="match status" value="1"/>
</dbReference>
<gene>
    <name evidence="3" type="ORF">SAMN05421783_108102</name>
</gene>
<dbReference type="SUPFAM" id="SSF56935">
    <property type="entry name" value="Porins"/>
    <property type="match status" value="1"/>
</dbReference>